<protein>
    <submittedName>
        <fullName evidence="1">Carboxypeptidase-like regulatory domain-containing protein</fullName>
    </submittedName>
</protein>
<reference evidence="2" key="1">
    <citation type="journal article" date="2019" name="Int. J. Syst. Evol. Microbiol.">
        <title>The Global Catalogue of Microorganisms (GCM) 10K type strain sequencing project: providing services to taxonomists for standard genome sequencing and annotation.</title>
        <authorList>
            <consortium name="The Broad Institute Genomics Platform"/>
            <consortium name="The Broad Institute Genome Sequencing Center for Infectious Disease"/>
            <person name="Wu L."/>
            <person name="Ma J."/>
        </authorList>
    </citation>
    <scope>NUCLEOTIDE SEQUENCE [LARGE SCALE GENOMIC DNA]</scope>
    <source>
        <strain evidence="2">CCUG 62952</strain>
    </source>
</reference>
<dbReference type="SUPFAM" id="SSF56935">
    <property type="entry name" value="Porins"/>
    <property type="match status" value="1"/>
</dbReference>
<comment type="caution">
    <text evidence="1">The sequence shown here is derived from an EMBL/GenBank/DDBJ whole genome shotgun (WGS) entry which is preliminary data.</text>
</comment>
<organism evidence="1 2">
    <name type="scientific">Sungkyunkwania multivorans</name>
    <dbReference type="NCBI Taxonomy" id="1173618"/>
    <lineage>
        <taxon>Bacteria</taxon>
        <taxon>Pseudomonadati</taxon>
        <taxon>Bacteroidota</taxon>
        <taxon>Flavobacteriia</taxon>
        <taxon>Flavobacteriales</taxon>
        <taxon>Flavobacteriaceae</taxon>
        <taxon>Sungkyunkwania</taxon>
    </lineage>
</organism>
<dbReference type="EMBL" id="JBHTJH010000004">
    <property type="protein sequence ID" value="MFD0862191.1"/>
    <property type="molecule type" value="Genomic_DNA"/>
</dbReference>
<proteinExistence type="predicted"/>
<dbReference type="SUPFAM" id="SSF49464">
    <property type="entry name" value="Carboxypeptidase regulatory domain-like"/>
    <property type="match status" value="1"/>
</dbReference>
<name>A0ABW3CWQ7_9FLAO</name>
<evidence type="ECO:0000313" key="2">
    <source>
        <dbReference type="Proteomes" id="UP001596978"/>
    </source>
</evidence>
<evidence type="ECO:0000313" key="1">
    <source>
        <dbReference type="EMBL" id="MFD0862191.1"/>
    </source>
</evidence>
<dbReference type="InterPro" id="IPR008969">
    <property type="entry name" value="CarboxyPept-like_regulatory"/>
</dbReference>
<accession>A0ABW3CWQ7</accession>
<gene>
    <name evidence="1" type="ORF">ACFQ1M_08215</name>
</gene>
<dbReference type="Proteomes" id="UP001596978">
    <property type="component" value="Unassembled WGS sequence"/>
</dbReference>
<dbReference type="Pfam" id="PF13715">
    <property type="entry name" value="CarbopepD_reg_2"/>
    <property type="match status" value="1"/>
</dbReference>
<dbReference type="RefSeq" id="WP_386406642.1">
    <property type="nucleotide sequence ID" value="NZ_JBHTJH010000004.1"/>
</dbReference>
<keyword evidence="2" id="KW-1185">Reference proteome</keyword>
<sequence>MKLKLLASIVLINYGITYCQQQITGIVKGLNGPIVNASIYNLNDNSTTITDKDGQFSINATQGQRIRVSYVGKKNFTFKVTQFIRPLEIVLVDDEVYLDEVVLSKQKKRSSEKQKAREKKKIFGAFGKRRVSGIAPSDVLTQNEIRRFPPDIIALVQSMPGVRVLGNGGSARVVLRRPTSFGALRNAVIPVAWDIDGLVVRDIPTWIDVQLIEKLVLLKNLTQLNPYGTLGAGGVIIINTKNYVDPDSGLKAKITDKEKFDQPTVAFETVQTGSPKYISEYNKMTGNFERAYLEYENQRKTYGHLLDFYITSFDHFSKNFPDDFKPLAILNGIANTFPDNVEALRAMAYKLDEIGYFEASKDIYKNIATMAPTIQSVRDLAKAEARLNNLKLSENLYNGIIFKMHNIEQNATLKQLLKYERNLSALKLSNEDEAYTFVYEDQETNDIEILVEWNNQDAQFDLHFVNQDGYFHTWNHTISENAERINNEKVYGYSSERFFIDQLTDSWEINLSYKGNETLFPTYFKLTIRDSKSGEEKIKVYRLAAKNLSQKLAKINATGQLRFL</sequence>